<dbReference type="EMBL" id="PUHQ01000007">
    <property type="protein sequence ID" value="KAG0665907.1"/>
    <property type="molecule type" value="Genomic_DNA"/>
</dbReference>
<dbReference type="Proteomes" id="UP000777482">
    <property type="component" value="Unassembled WGS sequence"/>
</dbReference>
<dbReference type="AlphaFoldDB" id="A0A9P7B8B6"/>
<gene>
    <name evidence="2" type="ORF">C6P46_006001</name>
</gene>
<accession>A0A9P7B8B6</accession>
<organism evidence="2 3">
    <name type="scientific">Rhodotorula mucilaginosa</name>
    <name type="common">Yeast</name>
    <name type="synonym">Rhodotorula rubra</name>
    <dbReference type="NCBI Taxonomy" id="5537"/>
    <lineage>
        <taxon>Eukaryota</taxon>
        <taxon>Fungi</taxon>
        <taxon>Dikarya</taxon>
        <taxon>Basidiomycota</taxon>
        <taxon>Pucciniomycotina</taxon>
        <taxon>Microbotryomycetes</taxon>
        <taxon>Sporidiobolales</taxon>
        <taxon>Sporidiobolaceae</taxon>
        <taxon>Rhodotorula</taxon>
    </lineage>
</organism>
<evidence type="ECO:0000313" key="2">
    <source>
        <dbReference type="EMBL" id="KAG0665907.1"/>
    </source>
</evidence>
<feature type="region of interest" description="Disordered" evidence="1">
    <location>
        <begin position="1"/>
        <end position="83"/>
    </location>
</feature>
<name>A0A9P7B8B6_RHOMI</name>
<feature type="compositionally biased region" description="Basic and acidic residues" evidence="1">
    <location>
        <begin position="44"/>
        <end position="55"/>
    </location>
</feature>
<reference evidence="2 3" key="1">
    <citation type="submission" date="2020-11" db="EMBL/GenBank/DDBJ databases">
        <title>Kefir isolates.</title>
        <authorList>
            <person name="Marcisauskas S."/>
            <person name="Kim Y."/>
            <person name="Blasche S."/>
        </authorList>
    </citation>
    <scope>NUCLEOTIDE SEQUENCE [LARGE SCALE GENOMIC DNA]</scope>
    <source>
        <strain evidence="2 3">KR</strain>
    </source>
</reference>
<protein>
    <submittedName>
        <fullName evidence="2">Uncharacterized protein</fullName>
    </submittedName>
</protein>
<evidence type="ECO:0000256" key="1">
    <source>
        <dbReference type="SAM" id="MobiDB-lite"/>
    </source>
</evidence>
<dbReference type="OrthoDB" id="2524207at2759"/>
<proteinExistence type="predicted"/>
<feature type="region of interest" description="Disordered" evidence="1">
    <location>
        <begin position="234"/>
        <end position="253"/>
    </location>
</feature>
<comment type="caution">
    <text evidence="2">The sequence shown here is derived from an EMBL/GenBank/DDBJ whole genome shotgun (WGS) entry which is preliminary data.</text>
</comment>
<keyword evidence="3" id="KW-1185">Reference proteome</keyword>
<evidence type="ECO:0000313" key="3">
    <source>
        <dbReference type="Proteomes" id="UP000777482"/>
    </source>
</evidence>
<sequence>MATSAMAQDVPSPTKRATRAPAPPAERDPTDPRGSLKVTTGLEDLIRQRAMEARAGKSRRFKTGVNWGHATSSGLPAAAPRRRPLGFSRTEPVLSFANASNNAPPSVASWQSGKDILDEVYAHAALTGKRSDELRPMWETGSATDTAPSVVSASGRRQDSGFFGAAAAPSAGHSIAAVGGGLSDDGDGFDLDEAFGSAGAGRFAFGTGAAFAGGVQEDSQDSSRTVTQRLKRAFDDDNAGQAAAAADADEMDATDIEDDDEGVDMVAAEPMSMFGTATSTAAGPRRLAGLKRGFHKTQSLPPSAFAGKMEF</sequence>